<dbReference type="Proteomes" id="UP000199597">
    <property type="component" value="Chromosome I"/>
</dbReference>
<keyword evidence="4" id="KW-1185">Reference proteome</keyword>
<reference evidence="4" key="1">
    <citation type="submission" date="2016-10" db="EMBL/GenBank/DDBJ databases">
        <authorList>
            <person name="Varghese N."/>
            <person name="Submissions S."/>
        </authorList>
    </citation>
    <scope>NUCLEOTIDE SEQUENCE [LARGE SCALE GENOMIC DNA]</scope>
    <source>
        <strain evidence="4">DSM 23676</strain>
    </source>
</reference>
<dbReference type="InterPro" id="IPR006016">
    <property type="entry name" value="UspA"/>
</dbReference>
<dbReference type="SUPFAM" id="SSF52402">
    <property type="entry name" value="Adenine nucleotide alpha hydrolases-like"/>
    <property type="match status" value="2"/>
</dbReference>
<protein>
    <submittedName>
        <fullName evidence="3">Nucleotide-binding universal stress protein, UspA family</fullName>
    </submittedName>
</protein>
<evidence type="ECO:0000313" key="3">
    <source>
        <dbReference type="EMBL" id="SDS50732.1"/>
    </source>
</evidence>
<dbReference type="PANTHER" id="PTHR46268">
    <property type="entry name" value="STRESS RESPONSE PROTEIN NHAX"/>
    <property type="match status" value="1"/>
</dbReference>
<accession>A0A1H1SRW6</accession>
<dbReference type="Pfam" id="PF00582">
    <property type="entry name" value="Usp"/>
    <property type="match status" value="2"/>
</dbReference>
<evidence type="ECO:0000313" key="4">
    <source>
        <dbReference type="Proteomes" id="UP000199597"/>
    </source>
</evidence>
<dbReference type="RefSeq" id="WP_092012775.1">
    <property type="nucleotide sequence ID" value="NZ_LT629766.1"/>
</dbReference>
<gene>
    <name evidence="3" type="ORF">SAMN04489752_1860</name>
</gene>
<dbReference type="OrthoDB" id="5242641at2"/>
<evidence type="ECO:0000256" key="1">
    <source>
        <dbReference type="ARBA" id="ARBA00008791"/>
    </source>
</evidence>
<dbReference type="Gene3D" id="3.40.50.12370">
    <property type="match status" value="2"/>
</dbReference>
<dbReference type="AlphaFoldDB" id="A0A1H1SRW6"/>
<feature type="domain" description="UspA" evidence="2">
    <location>
        <begin position="5"/>
        <end position="141"/>
    </location>
</feature>
<comment type="similarity">
    <text evidence="1">Belongs to the universal stress protein A family.</text>
</comment>
<sequence>MRYVVGITLDRRDRDAVSLALTLARSVVAPHSVAIELVHVIRGPQPDHAQSAQEREFQQLRKDSALEGLAKVSDLIPKSIRSTVTVHFAESMAEGLLEIASTGPCDLIIVGAASRGPFRRFTVGSVANALLHSASVPVALAPSGYLPPSRLTRLTCAMGTRVGADAVLDVSISSSVRHDVPLRLISLIGLDSSPNTPDGRSPADHARALLLSASQQVDDAVEVMVDVAHGRSVDSAVERLSWDDSEIVIIGSSRLAQPKSLFLGATANKMLRSLPVPMVVVPRYPAPDIAPDKDLSV</sequence>
<name>A0A1H1SRW6_9MICO</name>
<proteinExistence type="inferred from homology"/>
<dbReference type="CDD" id="cd00293">
    <property type="entry name" value="USP-like"/>
    <property type="match status" value="1"/>
</dbReference>
<evidence type="ECO:0000259" key="2">
    <source>
        <dbReference type="Pfam" id="PF00582"/>
    </source>
</evidence>
<dbReference type="EMBL" id="LT629766">
    <property type="protein sequence ID" value="SDS50732.1"/>
    <property type="molecule type" value="Genomic_DNA"/>
</dbReference>
<feature type="domain" description="UspA" evidence="2">
    <location>
        <begin position="163"/>
        <end position="282"/>
    </location>
</feature>
<dbReference type="PANTHER" id="PTHR46268:SF6">
    <property type="entry name" value="UNIVERSAL STRESS PROTEIN UP12"/>
    <property type="match status" value="1"/>
</dbReference>
<dbReference type="STRING" id="1136497.SAMN04489752_1860"/>
<organism evidence="3 4">
    <name type="scientific">Brevibacterium siliguriense</name>
    <dbReference type="NCBI Taxonomy" id="1136497"/>
    <lineage>
        <taxon>Bacteria</taxon>
        <taxon>Bacillati</taxon>
        <taxon>Actinomycetota</taxon>
        <taxon>Actinomycetes</taxon>
        <taxon>Micrococcales</taxon>
        <taxon>Brevibacteriaceae</taxon>
        <taxon>Brevibacterium</taxon>
    </lineage>
</organism>